<dbReference type="InterPro" id="IPR052155">
    <property type="entry name" value="Biofilm_reg_signaling"/>
</dbReference>
<dbReference type="PROSITE" id="PS50112">
    <property type="entry name" value="PAS"/>
    <property type="match status" value="1"/>
</dbReference>
<dbReference type="InterPro" id="IPR035965">
    <property type="entry name" value="PAS-like_dom_sf"/>
</dbReference>
<dbReference type="STRING" id="1054996.SAMN05444414_13816"/>
<evidence type="ECO:0000259" key="1">
    <source>
        <dbReference type="PROSITE" id="PS50112"/>
    </source>
</evidence>
<evidence type="ECO:0000259" key="2">
    <source>
        <dbReference type="PROSITE" id="PS50883"/>
    </source>
</evidence>
<feature type="domain" description="GGDEF" evidence="3">
    <location>
        <begin position="191"/>
        <end position="324"/>
    </location>
</feature>
<evidence type="ECO:0000259" key="3">
    <source>
        <dbReference type="PROSITE" id="PS50887"/>
    </source>
</evidence>
<dbReference type="InterPro" id="IPR000160">
    <property type="entry name" value="GGDEF_dom"/>
</dbReference>
<dbReference type="SMART" id="SM00052">
    <property type="entry name" value="EAL"/>
    <property type="match status" value="1"/>
</dbReference>
<dbReference type="PANTHER" id="PTHR44757:SF2">
    <property type="entry name" value="BIOFILM ARCHITECTURE MAINTENANCE PROTEIN MBAA"/>
    <property type="match status" value="1"/>
</dbReference>
<dbReference type="InterPro" id="IPR029787">
    <property type="entry name" value="Nucleotide_cyclase"/>
</dbReference>
<dbReference type="OrthoDB" id="9814202at2"/>
<dbReference type="Pfam" id="PF13426">
    <property type="entry name" value="PAS_9"/>
    <property type="match status" value="1"/>
</dbReference>
<feature type="domain" description="EAL" evidence="2">
    <location>
        <begin position="333"/>
        <end position="588"/>
    </location>
</feature>
<dbReference type="InterPro" id="IPR001633">
    <property type="entry name" value="EAL_dom"/>
</dbReference>
<dbReference type="EMBL" id="FRBN01000038">
    <property type="protein sequence ID" value="SHL76885.1"/>
    <property type="molecule type" value="Genomic_DNA"/>
</dbReference>
<sequence length="611" mass="67672">MQVSEGAQNVTGPAVPEGAEALQSIYGLILEQARDGIVVQDIEARIEWVNPACEDMYGWSLEEMRGRKPQDFILPVNERPDREALENFRYDSESPLFRRYQLSRNVRRNGQVFWNQQSFALLDIGPEPHQKKVVVTCRDVTDQVNTEMALRQIQVDLKRSAHHDDLTGLANRKKLEDYLGSKLVTDHIAQGRIGVLVIDIDKFKDINDTLGHGAGDATLRHVAQALETHCAPGDLACRTGGDEFLLICLEPGDKAALIERANAVLETLAHPLDWDEQAIRIGASIGACLPERLSDTGEALIQRADQALYSAKARGRGQVVCYTPHLGQVQKAQQELARDLREALVAEQFEIYLQPQLRLSDSRICGCEALVRWRHPRRGLLLPSEFLSAADGLGILADIDYMSMNMALDALAELHATGFDQMTMAINVSASILADVNYPGLLDWGLQMRGLRPEHICIEVLETTILDGSGHDIVTAVERLKRLGVRVALDDFGTGYAGLSHMATFEIDAIKLDRSMIARLDSDPRNRVIVRAIIRLCTLLDMQVVAEGVETEGQLDMLRRANCPVIQGFGLARPMTRGDLITWMTAHDPLPGTKPFGIAPAPVSSPIRTLR</sequence>
<dbReference type="Gene3D" id="3.20.20.450">
    <property type="entry name" value="EAL domain"/>
    <property type="match status" value="1"/>
</dbReference>
<dbReference type="Pfam" id="PF00990">
    <property type="entry name" value="GGDEF"/>
    <property type="match status" value="1"/>
</dbReference>
<dbReference type="InterPro" id="IPR043128">
    <property type="entry name" value="Rev_trsase/Diguanyl_cyclase"/>
</dbReference>
<dbReference type="InterPro" id="IPR000014">
    <property type="entry name" value="PAS"/>
</dbReference>
<feature type="domain" description="PAS" evidence="1">
    <location>
        <begin position="22"/>
        <end position="92"/>
    </location>
</feature>
<reference evidence="5" key="1">
    <citation type="submission" date="2016-11" db="EMBL/GenBank/DDBJ databases">
        <authorList>
            <person name="Varghese N."/>
            <person name="Submissions S."/>
        </authorList>
    </citation>
    <scope>NUCLEOTIDE SEQUENCE [LARGE SCALE GENOMIC DNA]</scope>
    <source>
        <strain evidence="5">DSM 29327</strain>
    </source>
</reference>
<accession>A0A1M7DBQ5</accession>
<dbReference type="SUPFAM" id="SSF141868">
    <property type="entry name" value="EAL domain-like"/>
    <property type="match status" value="1"/>
</dbReference>
<protein>
    <submittedName>
        <fullName evidence="4">Diguanylate cyclase/phosphodiesterase with PAS/PAC sensor(S)</fullName>
    </submittedName>
</protein>
<evidence type="ECO:0000313" key="5">
    <source>
        <dbReference type="Proteomes" id="UP000184191"/>
    </source>
</evidence>
<proteinExistence type="predicted"/>
<dbReference type="CDD" id="cd01948">
    <property type="entry name" value="EAL"/>
    <property type="match status" value="1"/>
</dbReference>
<dbReference type="PROSITE" id="PS50883">
    <property type="entry name" value="EAL"/>
    <property type="match status" value="1"/>
</dbReference>
<dbReference type="PANTHER" id="PTHR44757">
    <property type="entry name" value="DIGUANYLATE CYCLASE DGCP"/>
    <property type="match status" value="1"/>
</dbReference>
<gene>
    <name evidence="4" type="ORF">SAMN05444414_13816</name>
</gene>
<keyword evidence="5" id="KW-1185">Reference proteome</keyword>
<dbReference type="SUPFAM" id="SSF55785">
    <property type="entry name" value="PYP-like sensor domain (PAS domain)"/>
    <property type="match status" value="1"/>
</dbReference>
<name>A0A1M7DBQ5_9RHOB</name>
<evidence type="ECO:0000313" key="4">
    <source>
        <dbReference type="EMBL" id="SHL76885.1"/>
    </source>
</evidence>
<dbReference type="NCBIfam" id="TIGR00254">
    <property type="entry name" value="GGDEF"/>
    <property type="match status" value="1"/>
</dbReference>
<dbReference type="PROSITE" id="PS50887">
    <property type="entry name" value="GGDEF"/>
    <property type="match status" value="1"/>
</dbReference>
<dbReference type="Proteomes" id="UP000184191">
    <property type="component" value="Unassembled WGS sequence"/>
</dbReference>
<dbReference type="NCBIfam" id="TIGR00229">
    <property type="entry name" value="sensory_box"/>
    <property type="match status" value="1"/>
</dbReference>
<organism evidence="4 5">
    <name type="scientific">Roseovarius marisflavi</name>
    <dbReference type="NCBI Taxonomy" id="1054996"/>
    <lineage>
        <taxon>Bacteria</taxon>
        <taxon>Pseudomonadati</taxon>
        <taxon>Pseudomonadota</taxon>
        <taxon>Alphaproteobacteria</taxon>
        <taxon>Rhodobacterales</taxon>
        <taxon>Roseobacteraceae</taxon>
        <taxon>Roseovarius</taxon>
    </lineage>
</organism>
<dbReference type="InterPro" id="IPR035919">
    <property type="entry name" value="EAL_sf"/>
</dbReference>
<dbReference type="CDD" id="cd00130">
    <property type="entry name" value="PAS"/>
    <property type="match status" value="1"/>
</dbReference>
<dbReference type="SUPFAM" id="SSF55073">
    <property type="entry name" value="Nucleotide cyclase"/>
    <property type="match status" value="1"/>
</dbReference>
<dbReference type="SMART" id="SM00267">
    <property type="entry name" value="GGDEF"/>
    <property type="match status" value="1"/>
</dbReference>
<dbReference type="CDD" id="cd01949">
    <property type="entry name" value="GGDEF"/>
    <property type="match status" value="1"/>
</dbReference>
<dbReference type="Gene3D" id="3.30.450.20">
    <property type="entry name" value="PAS domain"/>
    <property type="match status" value="1"/>
</dbReference>
<dbReference type="Pfam" id="PF00563">
    <property type="entry name" value="EAL"/>
    <property type="match status" value="1"/>
</dbReference>
<dbReference type="SMART" id="SM00091">
    <property type="entry name" value="PAS"/>
    <property type="match status" value="1"/>
</dbReference>
<dbReference type="AlphaFoldDB" id="A0A1M7DBQ5"/>
<dbReference type="Gene3D" id="3.30.70.270">
    <property type="match status" value="1"/>
</dbReference>